<keyword evidence="2" id="KW-1185">Reference proteome</keyword>
<proteinExistence type="predicted"/>
<accession>A0ACB8C8N1</accession>
<sequence length="119" mass="13069">MVLVLEYIIFVVLVATNLSVGLYFSFRKANVGPGSKVTAAEVFLGSRMLKSLPLAASFVVSIFSSTGLIGLPAHFYAYGWHLAWTYVTPLLCIPLGTHVFVPVLYRLLITSIFEASIHF</sequence>
<evidence type="ECO:0000313" key="1">
    <source>
        <dbReference type="EMBL" id="KAH7937249.1"/>
    </source>
</evidence>
<reference evidence="1" key="1">
    <citation type="submission" date="2020-05" db="EMBL/GenBank/DDBJ databases">
        <title>Large-scale comparative analyses of tick genomes elucidate their genetic diversity and vector capacities.</title>
        <authorList>
            <person name="Jia N."/>
            <person name="Wang J."/>
            <person name="Shi W."/>
            <person name="Du L."/>
            <person name="Sun Y."/>
            <person name="Zhan W."/>
            <person name="Jiang J."/>
            <person name="Wang Q."/>
            <person name="Zhang B."/>
            <person name="Ji P."/>
            <person name="Sakyi L.B."/>
            <person name="Cui X."/>
            <person name="Yuan T."/>
            <person name="Jiang B."/>
            <person name="Yang W."/>
            <person name="Lam T.T.-Y."/>
            <person name="Chang Q."/>
            <person name="Ding S."/>
            <person name="Wang X."/>
            <person name="Zhu J."/>
            <person name="Ruan X."/>
            <person name="Zhao L."/>
            <person name="Wei J."/>
            <person name="Que T."/>
            <person name="Du C."/>
            <person name="Cheng J."/>
            <person name="Dai P."/>
            <person name="Han X."/>
            <person name="Huang E."/>
            <person name="Gao Y."/>
            <person name="Liu J."/>
            <person name="Shao H."/>
            <person name="Ye R."/>
            <person name="Li L."/>
            <person name="Wei W."/>
            <person name="Wang X."/>
            <person name="Wang C."/>
            <person name="Yang T."/>
            <person name="Huo Q."/>
            <person name="Li W."/>
            <person name="Guo W."/>
            <person name="Chen H."/>
            <person name="Zhou L."/>
            <person name="Ni X."/>
            <person name="Tian J."/>
            <person name="Zhou Y."/>
            <person name="Sheng Y."/>
            <person name="Liu T."/>
            <person name="Pan Y."/>
            <person name="Xia L."/>
            <person name="Li J."/>
            <person name="Zhao F."/>
            <person name="Cao W."/>
        </authorList>
    </citation>
    <scope>NUCLEOTIDE SEQUENCE</scope>
    <source>
        <strain evidence="1">Dsil-2018</strain>
    </source>
</reference>
<protein>
    <submittedName>
        <fullName evidence="1">Uncharacterized protein</fullName>
    </submittedName>
</protein>
<dbReference type="EMBL" id="CM023477">
    <property type="protein sequence ID" value="KAH7937249.1"/>
    <property type="molecule type" value="Genomic_DNA"/>
</dbReference>
<organism evidence="1 2">
    <name type="scientific">Dermacentor silvarum</name>
    <name type="common">Tick</name>
    <dbReference type="NCBI Taxonomy" id="543639"/>
    <lineage>
        <taxon>Eukaryota</taxon>
        <taxon>Metazoa</taxon>
        <taxon>Ecdysozoa</taxon>
        <taxon>Arthropoda</taxon>
        <taxon>Chelicerata</taxon>
        <taxon>Arachnida</taxon>
        <taxon>Acari</taxon>
        <taxon>Parasitiformes</taxon>
        <taxon>Ixodida</taxon>
        <taxon>Ixodoidea</taxon>
        <taxon>Ixodidae</taxon>
        <taxon>Rhipicephalinae</taxon>
        <taxon>Dermacentor</taxon>
    </lineage>
</organism>
<dbReference type="Proteomes" id="UP000821865">
    <property type="component" value="Chromosome 8"/>
</dbReference>
<evidence type="ECO:0000313" key="2">
    <source>
        <dbReference type="Proteomes" id="UP000821865"/>
    </source>
</evidence>
<comment type="caution">
    <text evidence="1">The sequence shown here is derived from an EMBL/GenBank/DDBJ whole genome shotgun (WGS) entry which is preliminary data.</text>
</comment>
<name>A0ACB8C8N1_DERSI</name>
<gene>
    <name evidence="1" type="ORF">HPB49_009520</name>
</gene>